<gene>
    <name evidence="2" type="ORF">FHL15_000553</name>
</gene>
<feature type="transmembrane region" description="Helical" evidence="1">
    <location>
        <begin position="20"/>
        <end position="38"/>
    </location>
</feature>
<keyword evidence="1" id="KW-0472">Membrane</keyword>
<keyword evidence="3" id="KW-1185">Reference proteome</keyword>
<sequence length="250" mass="28416">MADEGSWWSYHRGKWNATKLILRCSSFVFGIIIIGLSVNNGVRVRNWVEYEDYFRIDWWFTLPVTLLSIVVDCAELISIFLRKRNPGIPPGWHIGIELVLLGGNIVALVFIASLIPPDAGFAYGAQAPLSLRPFQIASVSFLGIFTVVRFILFVIACVDTHRYHTAAQVEAIVQALRRTNIDDARTAAIIHNLSYPTNHIDYRQPASSNEFPYTMRPTQDLSDESTLYRELPDNQKFLVSELPPRMYKPT</sequence>
<evidence type="ECO:0000256" key="1">
    <source>
        <dbReference type="SAM" id="Phobius"/>
    </source>
</evidence>
<feature type="transmembrane region" description="Helical" evidence="1">
    <location>
        <begin position="135"/>
        <end position="158"/>
    </location>
</feature>
<feature type="transmembrane region" description="Helical" evidence="1">
    <location>
        <begin position="58"/>
        <end position="81"/>
    </location>
</feature>
<feature type="transmembrane region" description="Helical" evidence="1">
    <location>
        <begin position="93"/>
        <end position="115"/>
    </location>
</feature>
<reference evidence="3" key="1">
    <citation type="submission" date="2019-06" db="EMBL/GenBank/DDBJ databases">
        <title>Draft genome sequence of the griseofulvin-producing fungus Xylaria cubensis strain G536.</title>
        <authorList>
            <person name="Mead M.E."/>
            <person name="Raja H.A."/>
            <person name="Steenwyk J.L."/>
            <person name="Knowles S.L."/>
            <person name="Oberlies N.H."/>
            <person name="Rokas A."/>
        </authorList>
    </citation>
    <scope>NUCLEOTIDE SEQUENCE [LARGE SCALE GENOMIC DNA]</scope>
    <source>
        <strain evidence="3">G536</strain>
    </source>
</reference>
<accession>A0A553IE55</accession>
<evidence type="ECO:0000313" key="3">
    <source>
        <dbReference type="Proteomes" id="UP000319160"/>
    </source>
</evidence>
<organism evidence="2 3">
    <name type="scientific">Xylaria flabelliformis</name>
    <dbReference type="NCBI Taxonomy" id="2512241"/>
    <lineage>
        <taxon>Eukaryota</taxon>
        <taxon>Fungi</taxon>
        <taxon>Dikarya</taxon>
        <taxon>Ascomycota</taxon>
        <taxon>Pezizomycotina</taxon>
        <taxon>Sordariomycetes</taxon>
        <taxon>Xylariomycetidae</taxon>
        <taxon>Xylariales</taxon>
        <taxon>Xylariaceae</taxon>
        <taxon>Xylaria</taxon>
    </lineage>
</organism>
<dbReference type="EMBL" id="VFLP01000002">
    <property type="protein sequence ID" value="TRX98479.1"/>
    <property type="molecule type" value="Genomic_DNA"/>
</dbReference>
<keyword evidence="1" id="KW-0812">Transmembrane</keyword>
<name>A0A553IE55_9PEZI</name>
<evidence type="ECO:0000313" key="2">
    <source>
        <dbReference type="EMBL" id="TRX98479.1"/>
    </source>
</evidence>
<comment type="caution">
    <text evidence="2">The sequence shown here is derived from an EMBL/GenBank/DDBJ whole genome shotgun (WGS) entry which is preliminary data.</text>
</comment>
<dbReference type="OrthoDB" id="5279542at2759"/>
<dbReference type="Proteomes" id="UP000319160">
    <property type="component" value="Unassembled WGS sequence"/>
</dbReference>
<protein>
    <submittedName>
        <fullName evidence="2">Uncharacterized protein</fullName>
    </submittedName>
</protein>
<dbReference type="AlphaFoldDB" id="A0A553IE55"/>
<keyword evidence="1" id="KW-1133">Transmembrane helix</keyword>
<proteinExistence type="predicted"/>